<dbReference type="AlphaFoldDB" id="Q2IFG0"/>
<proteinExistence type="predicted"/>
<organism evidence="1 2">
    <name type="scientific">Anaeromyxobacter dehalogenans (strain 2CP-C)</name>
    <dbReference type="NCBI Taxonomy" id="290397"/>
    <lineage>
        <taxon>Bacteria</taxon>
        <taxon>Pseudomonadati</taxon>
        <taxon>Myxococcota</taxon>
        <taxon>Myxococcia</taxon>
        <taxon>Myxococcales</taxon>
        <taxon>Cystobacterineae</taxon>
        <taxon>Anaeromyxobacteraceae</taxon>
        <taxon>Anaeromyxobacter</taxon>
    </lineage>
</organism>
<reference evidence="1 2" key="1">
    <citation type="submission" date="2006-01" db="EMBL/GenBank/DDBJ databases">
        <title>Complete sequence of Anaeromyxobacter dehalogenans 2CP-C.</title>
        <authorList>
            <consortium name="US DOE Joint Genome Institute"/>
            <person name="Copeland A."/>
            <person name="Lucas S."/>
            <person name="Lapidus A."/>
            <person name="Barry K."/>
            <person name="Detter J.C."/>
            <person name="Glavina T."/>
            <person name="Hammon N."/>
            <person name="Israni S."/>
            <person name="Pitluck S."/>
            <person name="Brettin T."/>
            <person name="Bruce D."/>
            <person name="Han C."/>
            <person name="Tapia R."/>
            <person name="Gilna P."/>
            <person name="Kiss H."/>
            <person name="Schmutz J."/>
            <person name="Larimer F."/>
            <person name="Land M."/>
            <person name="Kyrpides N."/>
            <person name="Anderson I."/>
            <person name="Sanford R.A."/>
            <person name="Ritalahti K.M."/>
            <person name="Thomas H.S."/>
            <person name="Kirby J.R."/>
            <person name="Zhulin I.B."/>
            <person name="Loeffler F.E."/>
            <person name="Richardson P."/>
        </authorList>
    </citation>
    <scope>NUCLEOTIDE SEQUENCE [LARGE SCALE GENOMIC DNA]</scope>
    <source>
        <strain evidence="1 2">2CP-C</strain>
    </source>
</reference>
<dbReference type="HOGENOM" id="CLU_881774_0_0_7"/>
<dbReference type="PROSITE" id="PS51257">
    <property type="entry name" value="PROKAR_LIPOPROTEIN"/>
    <property type="match status" value="1"/>
</dbReference>
<protein>
    <recommendedName>
        <fullName evidence="3">Fibrinogen C-terminal domain-containing protein</fullName>
    </recommendedName>
</protein>
<sequence>MHRLTLSAIFVSLLACYTSSDSSPGSQPVVLASALAGPKCKAGSANCDGVSSNGCETNILTSTSNCGACGNTCAVSHGSPACVAGVCGVAACDTGYVPSGDSCALVVTGGGTAENPYTATPLPTSCDGYRGASITADGAYMVQVQTDPAIVYCDMSGGAWTYEAFGFGPLAPHVAALPSPLDAPFPGYERVQIAEFSSSPALRAAFVLHYDRLGGIPNLTQGWQSSNCCFAGADQYSVYWYAFGEGNTWMFPVHADGSAACNQGYSDPVIKLQVGGPDNSYPTKTSLTQADLASPVLLRNCGLGDNPAIYVKKYQ</sequence>
<name>Q2IFG0_ANADE</name>
<gene>
    <name evidence="1" type="ordered locus">Adeh_3555</name>
</gene>
<evidence type="ECO:0000313" key="2">
    <source>
        <dbReference type="Proteomes" id="UP000001935"/>
    </source>
</evidence>
<evidence type="ECO:0008006" key="3">
    <source>
        <dbReference type="Google" id="ProtNLM"/>
    </source>
</evidence>
<accession>Q2IFG0</accession>
<dbReference type="Proteomes" id="UP000001935">
    <property type="component" value="Chromosome"/>
</dbReference>
<evidence type="ECO:0000313" key="1">
    <source>
        <dbReference type="EMBL" id="ABC83321.1"/>
    </source>
</evidence>
<dbReference type="EMBL" id="CP000251">
    <property type="protein sequence ID" value="ABC83321.1"/>
    <property type="molecule type" value="Genomic_DNA"/>
</dbReference>
<dbReference type="KEGG" id="ade:Adeh_3555"/>